<dbReference type="Gene3D" id="2.60.270.20">
    <property type="entry name" value="Cytolysin/lectin"/>
    <property type="match status" value="1"/>
</dbReference>
<comment type="caution">
    <text evidence="2">The sequence shown here is derived from an EMBL/GenBank/DDBJ whole genome shotgun (WGS) entry which is preliminary data.</text>
</comment>
<gene>
    <name evidence="2" type="ORF">D9758_006731</name>
</gene>
<evidence type="ECO:0000313" key="2">
    <source>
        <dbReference type="EMBL" id="KAF5366032.1"/>
    </source>
</evidence>
<dbReference type="PANTHER" id="PTHR10622:SF12">
    <property type="entry name" value="HET DOMAIN-CONTAINING PROTEIN"/>
    <property type="match status" value="1"/>
</dbReference>
<keyword evidence="3" id="KW-1185">Reference proteome</keyword>
<protein>
    <recommendedName>
        <fullName evidence="1">Heterokaryon incompatibility domain-containing protein</fullName>
    </recommendedName>
</protein>
<proteinExistence type="predicted"/>
<dbReference type="SUPFAM" id="SSF63724">
    <property type="entry name" value="Cytolysin/lectin"/>
    <property type="match status" value="1"/>
</dbReference>
<dbReference type="AlphaFoldDB" id="A0A8H5GJE2"/>
<dbReference type="Proteomes" id="UP000559256">
    <property type="component" value="Unassembled WGS sequence"/>
</dbReference>
<evidence type="ECO:0000313" key="3">
    <source>
        <dbReference type="Proteomes" id="UP000559256"/>
    </source>
</evidence>
<feature type="domain" description="Heterokaryon incompatibility" evidence="1">
    <location>
        <begin position="22"/>
        <end position="119"/>
    </location>
</feature>
<dbReference type="InterPro" id="IPR015926">
    <property type="entry name" value="Cytolysin/lectin"/>
</dbReference>
<reference evidence="2 3" key="1">
    <citation type="journal article" date="2020" name="ISME J.">
        <title>Uncovering the hidden diversity of litter-decomposition mechanisms in mushroom-forming fungi.</title>
        <authorList>
            <person name="Floudas D."/>
            <person name="Bentzer J."/>
            <person name="Ahren D."/>
            <person name="Johansson T."/>
            <person name="Persson P."/>
            <person name="Tunlid A."/>
        </authorList>
    </citation>
    <scope>NUCLEOTIDE SEQUENCE [LARGE SCALE GENOMIC DNA]</scope>
    <source>
        <strain evidence="2 3">CBS 291.85</strain>
    </source>
</reference>
<accession>A0A8H5GJE2</accession>
<name>A0A8H5GJE2_9AGAR</name>
<dbReference type="PANTHER" id="PTHR10622">
    <property type="entry name" value="HET DOMAIN-CONTAINING PROTEIN"/>
    <property type="match status" value="1"/>
</dbReference>
<organism evidence="2 3">
    <name type="scientific">Tetrapyrgos nigripes</name>
    <dbReference type="NCBI Taxonomy" id="182062"/>
    <lineage>
        <taxon>Eukaryota</taxon>
        <taxon>Fungi</taxon>
        <taxon>Dikarya</taxon>
        <taxon>Basidiomycota</taxon>
        <taxon>Agaricomycotina</taxon>
        <taxon>Agaricomycetes</taxon>
        <taxon>Agaricomycetidae</taxon>
        <taxon>Agaricales</taxon>
        <taxon>Marasmiineae</taxon>
        <taxon>Marasmiaceae</taxon>
        <taxon>Tetrapyrgos</taxon>
    </lineage>
</organism>
<dbReference type="InterPro" id="IPR010730">
    <property type="entry name" value="HET"/>
</dbReference>
<dbReference type="Pfam" id="PF06985">
    <property type="entry name" value="HET"/>
    <property type="match status" value="1"/>
</dbReference>
<sequence>MRLINTTTFRLEQFYGSKIPLYAILSHVWGDQEMSFQDFEALQSNSTPRKRKKQLENTKGYRKIWNACQLAQSHSFEYVWVDTCCINKESSAELSEAINSMYKYYHGSQVCYVYLLDVKRTVDPRSDQEKSLRRSRWFTRGWTLQELLAPTGLVFLDEEWVDMGTKCSLQDVVTAVTGIPYQALIQNDFRTFSTATKMSWAASRVTTREEDLAYCLMGVFGVNMPTLYGEGGPNAFLRLQREIILFSDDQSIFAWTCSYHDGVVDPERGLFARSPSEFIDSGHIQASHPFPDAPNALPFAMTNRGLRIRLPLKPAGLDKQNQFLALLDCQLERGGQKKSVGVYLQREKDQQFVRAMNGDLTITNDSLEAFTLEDVYVTEPTGFSAVLEIAKEEKKYPFLIKILPSLFHSGFAIQEKRSYSLNKTPMTVEDHFPAELDPKLLGCPMFPAFYQTEEWAIIKWQHRQTLEVFGVVFGVRGHHVWTDVVTQFDGQSTKEILESYLSNGRRGAVGVTDSVTGSLQHQKSVTVDIRNAQVEGRSVYEVEVDIVEKIVDIRRLPPPSSYGFAVATETRPSAVIETFPNDVWRDSHPRGFRRKHLSISDKDGWGLLMFKDHEGIQLFAVVLGMRNFVVWVDLVWCLESRDTMETIWTSYRDSGERAQRKQGSSMKRQWQNMFFRVEVEIKENEGLEFGSHIVDVKAALDGRPIWHETGEQRMKEIMKLAEIGAIFRDLGFSDPGKYTRDALTLPQSQMQAMMERDVGNDE</sequence>
<evidence type="ECO:0000259" key="1">
    <source>
        <dbReference type="Pfam" id="PF06985"/>
    </source>
</evidence>
<dbReference type="EMBL" id="JAACJM010000025">
    <property type="protein sequence ID" value="KAF5366032.1"/>
    <property type="molecule type" value="Genomic_DNA"/>
</dbReference>